<proteinExistence type="predicted"/>
<evidence type="ECO:0000313" key="1">
    <source>
        <dbReference type="EMBL" id="QBZ65488.1"/>
    </source>
</evidence>
<reference evidence="1 2" key="1">
    <citation type="journal article" date="2019" name="Mol. Biol. Evol.">
        <title>Blast fungal genomes show frequent chromosomal changes, gene gains and losses, and effector gene turnover.</title>
        <authorList>
            <person name="Gomez Luciano L.B."/>
            <person name="Jason Tsai I."/>
            <person name="Chuma I."/>
            <person name="Tosa Y."/>
            <person name="Chen Y.H."/>
            <person name="Li J.Y."/>
            <person name="Li M.Y."/>
            <person name="Jade Lu M.Y."/>
            <person name="Nakayashiki H."/>
            <person name="Li W.H."/>
        </authorList>
    </citation>
    <scope>NUCLEOTIDE SEQUENCE [LARGE SCALE GENOMIC DNA]</scope>
    <source>
        <strain evidence="1">MZ5-1-6</strain>
    </source>
</reference>
<organism evidence="1 2">
    <name type="scientific">Pyricularia oryzae</name>
    <name type="common">Rice blast fungus</name>
    <name type="synonym">Magnaporthe oryzae</name>
    <dbReference type="NCBI Taxonomy" id="318829"/>
    <lineage>
        <taxon>Eukaryota</taxon>
        <taxon>Fungi</taxon>
        <taxon>Dikarya</taxon>
        <taxon>Ascomycota</taxon>
        <taxon>Pezizomycotina</taxon>
        <taxon>Sordariomycetes</taxon>
        <taxon>Sordariomycetidae</taxon>
        <taxon>Magnaporthales</taxon>
        <taxon>Pyriculariaceae</taxon>
        <taxon>Pyricularia</taxon>
    </lineage>
</organism>
<gene>
    <name evidence="1" type="ORF">PoMZ_12449</name>
</gene>
<accession>A0A4V1C833</accession>
<dbReference type="EMBL" id="CP034210">
    <property type="protein sequence ID" value="QBZ65488.1"/>
    <property type="molecule type" value="Genomic_DNA"/>
</dbReference>
<sequence>MVVQLIHIDLESAAAGDKGHRWSYGSGQLSKPSGRRCLLQPLMKFRLEILADAVTSTGDCHFALAAFAARDADRPAPGTVAATPRRYVTMSAVVFPN</sequence>
<protein>
    <submittedName>
        <fullName evidence="1">Uncharacterized protein</fullName>
    </submittedName>
</protein>
<dbReference type="Proteomes" id="UP000294847">
    <property type="component" value="Chromosome 7"/>
</dbReference>
<name>A0A4V1C833_PYROR</name>
<evidence type="ECO:0000313" key="2">
    <source>
        <dbReference type="Proteomes" id="UP000294847"/>
    </source>
</evidence>
<dbReference type="AlphaFoldDB" id="A0A4V1C833"/>